<dbReference type="Pfam" id="PF00596">
    <property type="entry name" value="Aldolase_II"/>
    <property type="match status" value="1"/>
</dbReference>
<evidence type="ECO:0000259" key="2">
    <source>
        <dbReference type="SMART" id="SM01007"/>
    </source>
</evidence>
<dbReference type="InterPro" id="IPR029058">
    <property type="entry name" value="AB_hydrolase_fold"/>
</dbReference>
<dbReference type="InterPro" id="IPR001303">
    <property type="entry name" value="Aldolase_II/adducin_N"/>
</dbReference>
<gene>
    <name evidence="3" type="ORF">TrLO_g13626</name>
</gene>
<dbReference type="SUPFAM" id="SSF53639">
    <property type="entry name" value="AraD/HMP-PK domain-like"/>
    <property type="match status" value="1"/>
</dbReference>
<comment type="caution">
    <text evidence="3">The sequence shown here is derived from an EMBL/GenBank/DDBJ whole genome shotgun (WGS) entry which is preliminary data.</text>
</comment>
<evidence type="ECO:0000256" key="1">
    <source>
        <dbReference type="SAM" id="SignalP"/>
    </source>
</evidence>
<evidence type="ECO:0000313" key="3">
    <source>
        <dbReference type="EMBL" id="GMH60817.1"/>
    </source>
</evidence>
<dbReference type="InterPro" id="IPR036409">
    <property type="entry name" value="Aldolase_II/adducin_N_sf"/>
</dbReference>
<dbReference type="Pfam" id="PF08538">
    <property type="entry name" value="DUF1749"/>
    <property type="match status" value="1"/>
</dbReference>
<evidence type="ECO:0000313" key="4">
    <source>
        <dbReference type="Proteomes" id="UP001165122"/>
    </source>
</evidence>
<accession>A0A9W7A0Q9</accession>
<dbReference type="OrthoDB" id="3238794at2759"/>
<dbReference type="Gene3D" id="3.40.225.10">
    <property type="entry name" value="Class II aldolase/adducin N-terminal domain"/>
    <property type="match status" value="1"/>
</dbReference>
<dbReference type="AlphaFoldDB" id="A0A9W7A0Q9"/>
<sequence length="522" mass="58166">MLLQLLLTFAIMTTAITGYGPITGTIAKYHPFIPLTTIISVRGSSSPTSKTTRFGVLLGGLSDAHLPMPYNVPLAKTLDEVGYALVNPVLRSAGLQFGWGSLEEDVEDIKHLIEFLEKEYNAEEVVLIGHSTGCQQCVKFLEGGDVGIVKGVILQGPVSDRETDENNKEWVELSEEMIGEGKGNEFLPRAAFWAPITAKRFCSLYGVRCGGDDYFSSDFTEEEMGKRLGGLKDCGAWCFAVYSKQDQYCPKSVDKEKLLRSWNAVGIETALIDGDHNLSTGSDEFLDIVRNKLASKKAEEDVLRYDLAVAHAMCHEYKMDELVWNHISARYGDGWLITPGRMHWDEIGPKDIVMSSDNVTADIIHSAVYSARKDVNAIVHLHTPNAVAVGCLERGFEALTQDGSFFYEKIATHEWEGVSDDPEEGPRIGEAVMKVPNCNILLMPNHGFCTFGSSVREAWVQAFYFEKACETLIMTLNTGQAIKWPKEVTMRKSAAQNYSDMFRPGTCEWDALVRLYERKYVK</sequence>
<feature type="signal peptide" evidence="1">
    <location>
        <begin position="1"/>
        <end position="18"/>
    </location>
</feature>
<dbReference type="SUPFAM" id="SSF53474">
    <property type="entry name" value="alpha/beta-Hydrolases"/>
    <property type="match status" value="1"/>
</dbReference>
<protein>
    <recommendedName>
        <fullName evidence="2">Class II aldolase/adducin N-terminal domain-containing protein</fullName>
    </recommendedName>
</protein>
<dbReference type="Gene3D" id="3.40.50.1820">
    <property type="entry name" value="alpha/beta hydrolase"/>
    <property type="match status" value="1"/>
</dbReference>
<dbReference type="PANTHER" id="PTHR31591:SF1">
    <property type="entry name" value="UPF0613 PROTEIN PB24D3.06C"/>
    <property type="match status" value="1"/>
</dbReference>
<organism evidence="3 4">
    <name type="scientific">Triparma laevis f. longispina</name>
    <dbReference type="NCBI Taxonomy" id="1714387"/>
    <lineage>
        <taxon>Eukaryota</taxon>
        <taxon>Sar</taxon>
        <taxon>Stramenopiles</taxon>
        <taxon>Ochrophyta</taxon>
        <taxon>Bolidophyceae</taxon>
        <taxon>Parmales</taxon>
        <taxon>Triparmaceae</taxon>
        <taxon>Triparma</taxon>
    </lineage>
</organism>
<feature type="chain" id="PRO_5040731113" description="Class II aldolase/adducin N-terminal domain-containing protein" evidence="1">
    <location>
        <begin position="19"/>
        <end position="522"/>
    </location>
</feature>
<proteinExistence type="predicted"/>
<dbReference type="Proteomes" id="UP001165122">
    <property type="component" value="Unassembled WGS sequence"/>
</dbReference>
<keyword evidence="1" id="KW-0732">Signal</keyword>
<dbReference type="PANTHER" id="PTHR31591">
    <property type="entry name" value="UPF0613 PROTEIN PB24D3.06C"/>
    <property type="match status" value="1"/>
</dbReference>
<keyword evidence="4" id="KW-1185">Reference proteome</keyword>
<dbReference type="InterPro" id="IPR013744">
    <property type="entry name" value="SidJ"/>
</dbReference>
<name>A0A9W7A0Q9_9STRA</name>
<reference evidence="4" key="1">
    <citation type="journal article" date="2023" name="Commun. Biol.">
        <title>Genome analysis of Parmales, the sister group of diatoms, reveals the evolutionary specialization of diatoms from phago-mixotrophs to photoautotrophs.</title>
        <authorList>
            <person name="Ban H."/>
            <person name="Sato S."/>
            <person name="Yoshikawa S."/>
            <person name="Yamada K."/>
            <person name="Nakamura Y."/>
            <person name="Ichinomiya M."/>
            <person name="Sato N."/>
            <person name="Blanc-Mathieu R."/>
            <person name="Endo H."/>
            <person name="Kuwata A."/>
            <person name="Ogata H."/>
        </authorList>
    </citation>
    <scope>NUCLEOTIDE SEQUENCE [LARGE SCALE GENOMIC DNA]</scope>
    <source>
        <strain evidence="4">NIES 3700</strain>
    </source>
</reference>
<dbReference type="EMBL" id="BRXW01000504">
    <property type="protein sequence ID" value="GMH60817.1"/>
    <property type="molecule type" value="Genomic_DNA"/>
</dbReference>
<dbReference type="SMART" id="SM01007">
    <property type="entry name" value="Aldolase_II"/>
    <property type="match status" value="1"/>
</dbReference>
<feature type="domain" description="Class II aldolase/adducin N-terminal" evidence="2">
    <location>
        <begin position="305"/>
        <end position="473"/>
    </location>
</feature>